<reference evidence="1 2" key="1">
    <citation type="journal article" date="2022" name="G3 (Bethesda)">
        <title>Whole-genome sequence and methylome profiling of the almond [Prunus dulcis (Mill.) D.A. Webb] cultivar 'Nonpareil'.</title>
        <authorList>
            <person name="D'Amico-Willman K.M."/>
            <person name="Ouma W.Z."/>
            <person name="Meulia T."/>
            <person name="Sideli G.M."/>
            <person name="Gradziel T.M."/>
            <person name="Fresnedo-Ramirez J."/>
        </authorList>
    </citation>
    <scope>NUCLEOTIDE SEQUENCE [LARGE SCALE GENOMIC DNA]</scope>
    <source>
        <strain evidence="1">Clone GOH B32 T37-40</strain>
    </source>
</reference>
<evidence type="ECO:0000313" key="2">
    <source>
        <dbReference type="Proteomes" id="UP001054821"/>
    </source>
</evidence>
<dbReference type="Proteomes" id="UP001054821">
    <property type="component" value="Chromosome 2"/>
</dbReference>
<organism evidence="1 2">
    <name type="scientific">Prunus dulcis</name>
    <name type="common">Almond</name>
    <name type="synonym">Amygdalus dulcis</name>
    <dbReference type="NCBI Taxonomy" id="3755"/>
    <lineage>
        <taxon>Eukaryota</taxon>
        <taxon>Viridiplantae</taxon>
        <taxon>Streptophyta</taxon>
        <taxon>Embryophyta</taxon>
        <taxon>Tracheophyta</taxon>
        <taxon>Spermatophyta</taxon>
        <taxon>Magnoliopsida</taxon>
        <taxon>eudicotyledons</taxon>
        <taxon>Gunneridae</taxon>
        <taxon>Pentapetalae</taxon>
        <taxon>rosids</taxon>
        <taxon>fabids</taxon>
        <taxon>Rosales</taxon>
        <taxon>Rosaceae</taxon>
        <taxon>Amygdaloideae</taxon>
        <taxon>Amygdaleae</taxon>
        <taxon>Prunus</taxon>
    </lineage>
</organism>
<dbReference type="EMBL" id="JAJFAZ020000002">
    <property type="protein sequence ID" value="KAI5347417.1"/>
    <property type="molecule type" value="Genomic_DNA"/>
</dbReference>
<name>A0AAD4WSE5_PRUDU</name>
<accession>A0AAD4WSE5</accession>
<proteinExistence type="predicted"/>
<gene>
    <name evidence="1" type="ORF">L3X38_015296</name>
</gene>
<protein>
    <submittedName>
        <fullName evidence="1">Uncharacterized protein</fullName>
    </submittedName>
</protein>
<evidence type="ECO:0000313" key="1">
    <source>
        <dbReference type="EMBL" id="KAI5347417.1"/>
    </source>
</evidence>
<comment type="caution">
    <text evidence="1">The sequence shown here is derived from an EMBL/GenBank/DDBJ whole genome shotgun (WGS) entry which is preliminary data.</text>
</comment>
<sequence length="155" mass="17267">MKKLNKTKEDLIPCGVAMSGFVSDKSKIIGVLPLQITVDDRQELKPFIFKTSDKNIRQESLGARCREHPEGFGSRGVYRSNKHLLMSDTISRKEGVVVMVDLMELLLAYLAEDSLLPNAAINLIECQHESDGDDVLTIDNLDPAPTEMEDSHPEV</sequence>
<keyword evidence="2" id="KW-1185">Reference proteome</keyword>
<dbReference type="AlphaFoldDB" id="A0AAD4WSE5"/>